<feature type="compositionally biased region" description="Polar residues" evidence="3">
    <location>
        <begin position="468"/>
        <end position="479"/>
    </location>
</feature>
<dbReference type="GO" id="GO:0003677">
    <property type="term" value="F:DNA binding"/>
    <property type="evidence" value="ECO:0007669"/>
    <property type="project" value="InterPro"/>
</dbReference>
<feature type="compositionally biased region" description="Polar residues" evidence="3">
    <location>
        <begin position="54"/>
        <end position="65"/>
    </location>
</feature>
<feature type="region of interest" description="Disordered" evidence="3">
    <location>
        <begin position="862"/>
        <end position="923"/>
    </location>
</feature>
<feature type="region of interest" description="Disordered" evidence="3">
    <location>
        <begin position="1189"/>
        <end position="1263"/>
    </location>
</feature>
<feature type="compositionally biased region" description="Basic residues" evidence="3">
    <location>
        <begin position="39"/>
        <end position="53"/>
    </location>
</feature>
<evidence type="ECO:0000313" key="5">
    <source>
        <dbReference type="Proteomes" id="UP000660729"/>
    </source>
</evidence>
<feature type="compositionally biased region" description="Acidic residues" evidence="3">
    <location>
        <begin position="673"/>
        <end position="684"/>
    </location>
</feature>
<dbReference type="GO" id="GO:0006281">
    <property type="term" value="P:DNA repair"/>
    <property type="evidence" value="ECO:0007669"/>
    <property type="project" value="InterPro"/>
</dbReference>
<dbReference type="InterPro" id="IPR011257">
    <property type="entry name" value="DNA_glycosylase"/>
</dbReference>
<evidence type="ECO:0000313" key="4">
    <source>
        <dbReference type="EMBL" id="KAF7194978.1"/>
    </source>
</evidence>
<feature type="compositionally biased region" description="Polar residues" evidence="3">
    <location>
        <begin position="557"/>
        <end position="568"/>
    </location>
</feature>
<feature type="compositionally biased region" description="Basic and acidic residues" evidence="3">
    <location>
        <begin position="614"/>
        <end position="629"/>
    </location>
</feature>
<gene>
    <name evidence="4" type="ORF">HII31_03652</name>
</gene>
<feature type="compositionally biased region" description="Acidic residues" evidence="3">
    <location>
        <begin position="365"/>
        <end position="381"/>
    </location>
</feature>
<evidence type="ECO:0000256" key="3">
    <source>
        <dbReference type="SAM" id="MobiDB-lite"/>
    </source>
</evidence>
<dbReference type="Proteomes" id="UP000660729">
    <property type="component" value="Unassembled WGS sequence"/>
</dbReference>
<feature type="compositionally biased region" description="Polar residues" evidence="3">
    <location>
        <begin position="241"/>
        <end position="253"/>
    </location>
</feature>
<dbReference type="GO" id="GO:0005634">
    <property type="term" value="C:nucleus"/>
    <property type="evidence" value="ECO:0007669"/>
    <property type="project" value="UniProtKB-SubCell"/>
</dbReference>
<name>A0A8H6RQC2_9PEZI</name>
<dbReference type="Gene3D" id="1.10.340.30">
    <property type="entry name" value="Hypothetical protein, domain 2"/>
    <property type="match status" value="1"/>
</dbReference>
<feature type="region of interest" description="Disordered" evidence="3">
    <location>
        <begin position="293"/>
        <end position="500"/>
    </location>
</feature>
<dbReference type="PANTHER" id="PTHR15074:SF0">
    <property type="entry name" value="METHYL-CPG-BINDING DOMAIN PROTEIN 4-LIKE PROTEIN"/>
    <property type="match status" value="1"/>
</dbReference>
<evidence type="ECO:0000256" key="1">
    <source>
        <dbReference type="ARBA" id="ARBA00004123"/>
    </source>
</evidence>
<protein>
    <submittedName>
        <fullName evidence="4">Methyl-CpG-binding domain protein 4</fullName>
    </submittedName>
</protein>
<reference evidence="4" key="1">
    <citation type="submission" date="2020-04" db="EMBL/GenBank/DDBJ databases">
        <title>Draft genome resource of the tomato pathogen Pseudocercospora fuligena.</title>
        <authorList>
            <person name="Zaccaron A."/>
        </authorList>
    </citation>
    <scope>NUCLEOTIDE SEQUENCE</scope>
    <source>
        <strain evidence="4">PF001</strain>
    </source>
</reference>
<dbReference type="EMBL" id="JABCIY010000044">
    <property type="protein sequence ID" value="KAF7194978.1"/>
    <property type="molecule type" value="Genomic_DNA"/>
</dbReference>
<dbReference type="AlphaFoldDB" id="A0A8H6RQC2"/>
<feature type="compositionally biased region" description="Basic and acidic residues" evidence="3">
    <location>
        <begin position="436"/>
        <end position="447"/>
    </location>
</feature>
<feature type="region of interest" description="Disordered" evidence="3">
    <location>
        <begin position="525"/>
        <end position="585"/>
    </location>
</feature>
<feature type="region of interest" description="Disordered" evidence="3">
    <location>
        <begin position="232"/>
        <end position="258"/>
    </location>
</feature>
<feature type="compositionally biased region" description="Polar residues" evidence="3">
    <location>
        <begin position="634"/>
        <end position="648"/>
    </location>
</feature>
<sequence length="1263" mass="139861">MSKKRSAHQTELEDSGRPQKRVKASPPDLDKSKSSCKPSKPKSKTSKKGKQHSASRLSESVQQQSRLDRDLQARQRKRKHEQEFRRARAASTPAQVQQQPPGDGLSKNQRKRKRQREKLEVIRAEVKLEATPDPRPESIKTAGRTQLARVPVKQWHMGGPGANATLVNTDVVLDLVELRTNAQQYKLDWPFVIQQAQSRRNSHDLQLKQLPPKQRALLEKFYRPSHALVKIEEATPPRSASIEQPQQRRTQVQAKPVNAFKPYVEPRISSVSLYRGDEDIEATRARLRRSFNISRGRPADASSCSSSSSSSSTESSTDSESIDETEKKQVARGSFQESWARELAGSSNNEQTEAVEDVKEIVGDPLEEQASEVLVGDDEDDLSRHEILPPDQQFTLGENGEIVLAEQDAIPDIGSDDESSGPDLSVDAEVEPNEDGYEHLDDVDARSDSASNHPGSEAQLSEDPVDGQANTEVSEHSTPLPSPEMVPSSPEQVVAVAEHELSQNDLLDTLEADIGAMPVSESVGANIGIKRSERHINAQDAGSSQADPPHKAHVDTEQVSPPTPSTADFSKYRYGHGDTQDTQDLYDDIDNVAQDLFHSTRPLPQGTPSSTRSPESRRDEQHLTRESSVVRHNVSYNGLSTDKTTTADVLSPRQSRKTHDDAVGASQGSSNDLELETETDSDDETEIREVQEVAMKNNNVTNTFDHDTPDAGMYDSDGDEIEVDDEEGNVPARRPSAISALTELGATPSPPPEIVLPEAVQEAIAIANGTSWPSVPASAKKRQMTGRTSKHFSPPKSLLSKEPRKRSAANGYKTYEKIPSRIGYVDLGMRVTRSATNSLPKPGIAEIDDEFSDVNLEEKVEVSAELQDELENPRDESNSAASRKRRKSAKSPDKAEHEEDTSPVPSSQKRRSSTKKRKTTGAISEHFITDRVDKFNTTGKKRIAGVSYAPTPSINEKSFGLIQEKIWNEPFWLIIAVTFLNKTAGRSAVPVFWKIRQKWPQPYLLAQADSDELLDMIHHLGLQNQRCKRIKQIAHAWASCPPVLGKRFRILHYPNKGDGKDYKKDEIIEGDADDCAGAVELAHIPGCGRYAIDSWRIFCRDVLRGLAKDYNGYGCEKEGFEPEWKRVVPEDKELRACLRWMWLREGYIWDPLTGSKREATEEEMENAVKGQMEIEDEVERKFAAQAAGVAVSSPEKARRGDLGETPVKQSAAIDEAQSGGLGDGNIGETGDADEEDEIASTPVRRKEQKAKRASKATSATKMS</sequence>
<dbReference type="PANTHER" id="PTHR15074">
    <property type="entry name" value="METHYL-CPG-BINDING PROTEIN"/>
    <property type="match status" value="1"/>
</dbReference>
<dbReference type="SUPFAM" id="SSF48150">
    <property type="entry name" value="DNA-glycosylase"/>
    <property type="match status" value="1"/>
</dbReference>
<feature type="compositionally biased region" description="Basic residues" evidence="3">
    <location>
        <begin position="908"/>
        <end position="919"/>
    </location>
</feature>
<organism evidence="4 5">
    <name type="scientific">Pseudocercospora fuligena</name>
    <dbReference type="NCBI Taxonomy" id="685502"/>
    <lineage>
        <taxon>Eukaryota</taxon>
        <taxon>Fungi</taxon>
        <taxon>Dikarya</taxon>
        <taxon>Ascomycota</taxon>
        <taxon>Pezizomycotina</taxon>
        <taxon>Dothideomycetes</taxon>
        <taxon>Dothideomycetidae</taxon>
        <taxon>Mycosphaerellales</taxon>
        <taxon>Mycosphaerellaceae</taxon>
        <taxon>Pseudocercospora</taxon>
    </lineage>
</organism>
<dbReference type="GO" id="GO:0003824">
    <property type="term" value="F:catalytic activity"/>
    <property type="evidence" value="ECO:0007669"/>
    <property type="project" value="InterPro"/>
</dbReference>
<accession>A0A8H6RQC2</accession>
<feature type="compositionally biased region" description="Basic residues" evidence="3">
    <location>
        <begin position="779"/>
        <end position="790"/>
    </location>
</feature>
<dbReference type="OrthoDB" id="10265068at2759"/>
<comment type="subcellular location">
    <subcellularLocation>
        <location evidence="1">Nucleus</location>
    </subcellularLocation>
</comment>
<feature type="compositionally biased region" description="Acidic residues" evidence="3">
    <location>
        <begin position="414"/>
        <end position="435"/>
    </location>
</feature>
<feature type="region of interest" description="Disordered" evidence="3">
    <location>
        <begin position="597"/>
        <end position="684"/>
    </location>
</feature>
<dbReference type="InterPro" id="IPR045138">
    <property type="entry name" value="MeCP2/MBD4"/>
</dbReference>
<feature type="region of interest" description="Disordered" evidence="3">
    <location>
        <begin position="771"/>
        <end position="815"/>
    </location>
</feature>
<feature type="compositionally biased region" description="Basic and acidic residues" evidence="3">
    <location>
        <begin position="8"/>
        <end position="17"/>
    </location>
</feature>
<keyword evidence="2" id="KW-0539">Nucleus</keyword>
<comment type="caution">
    <text evidence="4">The sequence shown here is derived from an EMBL/GenBank/DDBJ whole genome shotgun (WGS) entry which is preliminary data.</text>
</comment>
<keyword evidence="5" id="KW-1185">Reference proteome</keyword>
<evidence type="ECO:0000256" key="2">
    <source>
        <dbReference type="ARBA" id="ARBA00023242"/>
    </source>
</evidence>
<feature type="region of interest" description="Disordered" evidence="3">
    <location>
        <begin position="1"/>
        <end position="119"/>
    </location>
</feature>
<feature type="compositionally biased region" description="Low complexity" evidence="3">
    <location>
        <begin position="302"/>
        <end position="319"/>
    </location>
</feature>
<proteinExistence type="predicted"/>